<reference evidence="1 2" key="1">
    <citation type="submission" date="2021-06" db="EMBL/GenBank/DDBJ databases">
        <title>Caerostris extrusa draft genome.</title>
        <authorList>
            <person name="Kono N."/>
            <person name="Arakawa K."/>
        </authorList>
    </citation>
    <scope>NUCLEOTIDE SEQUENCE [LARGE SCALE GENOMIC DNA]</scope>
</reference>
<keyword evidence="2" id="KW-1185">Reference proteome</keyword>
<dbReference type="Proteomes" id="UP001054945">
    <property type="component" value="Unassembled WGS sequence"/>
</dbReference>
<accession>A0AAV4XWH9</accession>
<name>A0AAV4XWH9_CAEEX</name>
<dbReference type="AlphaFoldDB" id="A0AAV4XWH9"/>
<dbReference type="EMBL" id="BPLR01001056">
    <property type="protein sequence ID" value="GIY99517.1"/>
    <property type="molecule type" value="Genomic_DNA"/>
</dbReference>
<protein>
    <submittedName>
        <fullName evidence="1">Uncharacterized protein</fullName>
    </submittedName>
</protein>
<proteinExistence type="predicted"/>
<gene>
    <name evidence="1" type="ORF">CEXT_321661</name>
</gene>
<evidence type="ECO:0000313" key="1">
    <source>
        <dbReference type="EMBL" id="GIY99517.1"/>
    </source>
</evidence>
<sequence length="106" mass="11993">MKLQTTIGAYSVCGHTGWEETEQLVIDVHGGGGSKYRFFHLKNLIGGCSIPKNPIRCYPPRETQISLNNRVSPGNGALQVKNEIKLAFFRELKSQPRGFRVFWNEQ</sequence>
<comment type="caution">
    <text evidence="1">The sequence shown here is derived from an EMBL/GenBank/DDBJ whole genome shotgun (WGS) entry which is preliminary data.</text>
</comment>
<organism evidence="1 2">
    <name type="scientific">Caerostris extrusa</name>
    <name type="common">Bark spider</name>
    <name type="synonym">Caerostris bankana</name>
    <dbReference type="NCBI Taxonomy" id="172846"/>
    <lineage>
        <taxon>Eukaryota</taxon>
        <taxon>Metazoa</taxon>
        <taxon>Ecdysozoa</taxon>
        <taxon>Arthropoda</taxon>
        <taxon>Chelicerata</taxon>
        <taxon>Arachnida</taxon>
        <taxon>Araneae</taxon>
        <taxon>Araneomorphae</taxon>
        <taxon>Entelegynae</taxon>
        <taxon>Araneoidea</taxon>
        <taxon>Araneidae</taxon>
        <taxon>Caerostris</taxon>
    </lineage>
</organism>
<evidence type="ECO:0000313" key="2">
    <source>
        <dbReference type="Proteomes" id="UP001054945"/>
    </source>
</evidence>